<dbReference type="PROSITE" id="PS51257">
    <property type="entry name" value="PROKAR_LIPOPROTEIN"/>
    <property type="match status" value="1"/>
</dbReference>
<protein>
    <submittedName>
        <fullName evidence="1">Uncharacterized protein</fullName>
    </submittedName>
</protein>
<evidence type="ECO:0000313" key="1">
    <source>
        <dbReference type="EMBL" id="CAE8693847.1"/>
    </source>
</evidence>
<name>A0A813K8E6_POLGL</name>
<accession>A0A813K8E6</accession>
<dbReference type="EMBL" id="CAJNNW010027932">
    <property type="protein sequence ID" value="CAE8693847.1"/>
    <property type="molecule type" value="Genomic_DNA"/>
</dbReference>
<gene>
    <name evidence="1" type="ORF">PGLA2088_LOCUS28559</name>
</gene>
<reference evidence="1" key="1">
    <citation type="submission" date="2021-02" db="EMBL/GenBank/DDBJ databases">
        <authorList>
            <person name="Dougan E. K."/>
            <person name="Rhodes N."/>
            <person name="Thang M."/>
            <person name="Chan C."/>
        </authorList>
    </citation>
    <scope>NUCLEOTIDE SEQUENCE</scope>
</reference>
<evidence type="ECO:0000313" key="2">
    <source>
        <dbReference type="Proteomes" id="UP000626109"/>
    </source>
</evidence>
<proteinExistence type="predicted"/>
<sequence>MKACLVPPGCSALVCGCQDCSVSFDAGTLLGLSPDLRQALAFPDQFEPGADELCGDFKSRMICRLSIPNFSKPLEDHVSTGGQSQLMSLCTLPGIRRPA</sequence>
<organism evidence="1 2">
    <name type="scientific">Polarella glacialis</name>
    <name type="common">Dinoflagellate</name>
    <dbReference type="NCBI Taxonomy" id="89957"/>
    <lineage>
        <taxon>Eukaryota</taxon>
        <taxon>Sar</taxon>
        <taxon>Alveolata</taxon>
        <taxon>Dinophyceae</taxon>
        <taxon>Suessiales</taxon>
        <taxon>Suessiaceae</taxon>
        <taxon>Polarella</taxon>
    </lineage>
</organism>
<dbReference type="Proteomes" id="UP000626109">
    <property type="component" value="Unassembled WGS sequence"/>
</dbReference>
<comment type="caution">
    <text evidence="1">The sequence shown here is derived from an EMBL/GenBank/DDBJ whole genome shotgun (WGS) entry which is preliminary data.</text>
</comment>
<dbReference type="AlphaFoldDB" id="A0A813K8E6"/>